<dbReference type="RefSeq" id="WP_336406194.1">
    <property type="nucleotide sequence ID" value="NZ_JBAPLU010000034.1"/>
</dbReference>
<keyword evidence="1" id="KW-0560">Oxidoreductase</keyword>
<feature type="domain" description="FAD-binding" evidence="2">
    <location>
        <begin position="2"/>
        <end position="186"/>
    </location>
</feature>
<dbReference type="Gene3D" id="3.50.50.60">
    <property type="entry name" value="FAD/NAD(P)-binding domain"/>
    <property type="match status" value="1"/>
</dbReference>
<dbReference type="Pfam" id="PF01494">
    <property type="entry name" value="FAD_binding_3"/>
    <property type="match status" value="2"/>
</dbReference>
<dbReference type="SUPFAM" id="SSF51905">
    <property type="entry name" value="FAD/NAD(P)-binding domain"/>
    <property type="match status" value="1"/>
</dbReference>
<accession>A0ABU8DZ16</accession>
<sequence>MIVVGAGPVGLTAALLLARRGHDVQVLERRTLPSELPRAVHLDAEAQRVLVDAGVDFAALSSPGAGLRLLDADHRVLAEFPREPGAAGMFHQPDLEEQLRAALARAGGQLTTGVGVVAVRPVRGGAQVVTDRSGDPVLAADLVLGCDGAGSTVARAVRPRYRELARPDRWYVVDLLAPAPLPVWPGVHQVCDPVRAATFMPVVGLRYRAEFRVTDQPLDLPAELARFGAQDCTVVREAEYEYGARVARRWRTGRVLLCGDAAHLTPPFIGQGLGLGLRDAHQLAWRVDAVLAGAHDALLDGFGRERAAHARALVRLAAFTGWLMTAGGVRAARVRSGLARLLPSTLLAAGTPPLRPGPWVRRPRVGRGHGVGRLVPDVRVRGRRLDDLLGPGWALLVCSTEVPDLPELPGGARARVLHRGALPDLGPALRDRWVLVRPDRVVAAVGPRAQR</sequence>
<dbReference type="InterPro" id="IPR050631">
    <property type="entry name" value="PheA/TfdB_FAD_monoxygenase"/>
</dbReference>
<evidence type="ECO:0000313" key="4">
    <source>
        <dbReference type="Proteomes" id="UP001361570"/>
    </source>
</evidence>
<dbReference type="InterPro" id="IPR002938">
    <property type="entry name" value="FAD-bd"/>
</dbReference>
<dbReference type="PANTHER" id="PTHR43476:SF3">
    <property type="entry name" value="FAD-BINDING MONOOXYGENASE"/>
    <property type="match status" value="1"/>
</dbReference>
<reference evidence="3 4" key="1">
    <citation type="submission" date="2024-03" db="EMBL/GenBank/DDBJ databases">
        <title>Draft genome sequence of Klenkia sp. LSe6-5.</title>
        <authorList>
            <person name="Duangmal K."/>
            <person name="Chantavorakit T."/>
        </authorList>
    </citation>
    <scope>NUCLEOTIDE SEQUENCE [LARGE SCALE GENOMIC DNA]</scope>
    <source>
        <strain evidence="3 4">LSe6-5</strain>
    </source>
</reference>
<proteinExistence type="predicted"/>
<evidence type="ECO:0000256" key="1">
    <source>
        <dbReference type="ARBA" id="ARBA00023002"/>
    </source>
</evidence>
<evidence type="ECO:0000313" key="3">
    <source>
        <dbReference type="EMBL" id="MEI4274079.1"/>
    </source>
</evidence>
<dbReference type="PRINTS" id="PR00420">
    <property type="entry name" value="RNGMNOXGNASE"/>
</dbReference>
<dbReference type="PANTHER" id="PTHR43476">
    <property type="entry name" value="3-(3-HYDROXY-PHENYL)PROPIONATE/3-HYDROXYCINNAMIC ACID HYDROXYLASE"/>
    <property type="match status" value="1"/>
</dbReference>
<comment type="caution">
    <text evidence="3">The sequence shown here is derived from an EMBL/GenBank/DDBJ whole genome shotgun (WGS) entry which is preliminary data.</text>
</comment>
<keyword evidence="4" id="KW-1185">Reference proteome</keyword>
<dbReference type="EMBL" id="JBAPLU010000034">
    <property type="protein sequence ID" value="MEI4274079.1"/>
    <property type="molecule type" value="Genomic_DNA"/>
</dbReference>
<name>A0ABU8DZ16_9ACTN</name>
<protein>
    <submittedName>
        <fullName evidence="3">FAD-dependent oxidoreductase</fullName>
    </submittedName>
</protein>
<evidence type="ECO:0000259" key="2">
    <source>
        <dbReference type="Pfam" id="PF01494"/>
    </source>
</evidence>
<gene>
    <name evidence="3" type="ORF">TEK04_20335</name>
</gene>
<dbReference type="Gene3D" id="3.30.70.2450">
    <property type="match status" value="1"/>
</dbReference>
<feature type="domain" description="FAD-binding" evidence="2">
    <location>
        <begin position="240"/>
        <end position="316"/>
    </location>
</feature>
<dbReference type="Proteomes" id="UP001361570">
    <property type="component" value="Unassembled WGS sequence"/>
</dbReference>
<dbReference type="InterPro" id="IPR036188">
    <property type="entry name" value="FAD/NAD-bd_sf"/>
</dbReference>
<organism evidence="3 4">
    <name type="scientific">Klenkia sesuvii</name>
    <dbReference type="NCBI Taxonomy" id="3103137"/>
    <lineage>
        <taxon>Bacteria</taxon>
        <taxon>Bacillati</taxon>
        <taxon>Actinomycetota</taxon>
        <taxon>Actinomycetes</taxon>
        <taxon>Geodermatophilales</taxon>
        <taxon>Geodermatophilaceae</taxon>
        <taxon>Klenkia</taxon>
    </lineage>
</organism>